<name>A0AA35G937_9FIRM</name>
<dbReference type="AlphaFoldDB" id="A0AA35G937"/>
<dbReference type="Proteomes" id="UP001163687">
    <property type="component" value="Chromosome"/>
</dbReference>
<sequence>MLLDQPIHNVRVNKRAVSCDPHNVLGIGTPGRLHVPIENVLFAPANARDSVIQCESGNRLVRRSP</sequence>
<dbReference type="KEGG" id="cmic:caldi_28200"/>
<organism evidence="1 2">
    <name type="scientific">Caldinitratiruptor microaerophilus</name>
    <dbReference type="NCBI Taxonomy" id="671077"/>
    <lineage>
        <taxon>Bacteria</taxon>
        <taxon>Bacillati</taxon>
        <taxon>Bacillota</taxon>
        <taxon>Clostridia</taxon>
        <taxon>Eubacteriales</taxon>
        <taxon>Symbiobacteriaceae</taxon>
        <taxon>Caldinitratiruptor</taxon>
    </lineage>
</organism>
<reference evidence="1" key="1">
    <citation type="submission" date="2022-03" db="EMBL/GenBank/DDBJ databases">
        <title>Complete genome sequence of Caldinitratiruptor microaerophilus.</title>
        <authorList>
            <person name="Mukaiyama R."/>
            <person name="Nishiyama T."/>
            <person name="Ueda K."/>
        </authorList>
    </citation>
    <scope>NUCLEOTIDE SEQUENCE</scope>
    <source>
        <strain evidence="1">JCM 16183</strain>
    </source>
</reference>
<protein>
    <submittedName>
        <fullName evidence="1">Uncharacterized protein</fullName>
    </submittedName>
</protein>
<evidence type="ECO:0000313" key="1">
    <source>
        <dbReference type="EMBL" id="BDG61730.1"/>
    </source>
</evidence>
<dbReference type="EMBL" id="AP025628">
    <property type="protein sequence ID" value="BDG61730.1"/>
    <property type="molecule type" value="Genomic_DNA"/>
</dbReference>
<evidence type="ECO:0000313" key="2">
    <source>
        <dbReference type="Proteomes" id="UP001163687"/>
    </source>
</evidence>
<accession>A0AA35G937</accession>
<gene>
    <name evidence="1" type="ORF">caldi_28200</name>
</gene>
<keyword evidence="2" id="KW-1185">Reference proteome</keyword>
<proteinExistence type="predicted"/>